<dbReference type="CDD" id="cd05300">
    <property type="entry name" value="2-Hacid_dh_1"/>
    <property type="match status" value="1"/>
</dbReference>
<protein>
    <recommendedName>
        <fullName evidence="3">D-isomer specific 2-hydroxyacid dehydrogenase NAD-binding domain-containing protein</fullName>
    </recommendedName>
</protein>
<feature type="domain" description="D-isomer specific 2-hydroxyacid dehydrogenase NAD-binding" evidence="3">
    <location>
        <begin position="141"/>
        <end position="300"/>
    </location>
</feature>
<proteinExistence type="predicted"/>
<dbReference type="Pfam" id="PF02826">
    <property type="entry name" value="2-Hacid_dh_C"/>
    <property type="match status" value="1"/>
</dbReference>
<keyword evidence="2" id="KW-0520">NAD</keyword>
<dbReference type="InterPro" id="IPR036291">
    <property type="entry name" value="NAD(P)-bd_dom_sf"/>
</dbReference>
<sequence>MSSNSFNLLVVSSKDGPELEVLKHLPLNVNIVGIGRSFNELSHLTEDDWKSVTVLLSCGVGARAATRADIQEIWPKLVNLEWMHSASAGLEHLLFPELVNGPVTLTNAKGVYSHSLAEFALSGCSWFAKDFPRLLRAKGLKNWDPFEVEELRGRTMGIIGFGDIGRACARLARAYRMKVIGLRRRTALSESETREGLVDIMYGNNELSDLMASSDYVVVALPYTPMTDKFVNRAAINSMRANAVFVNVGRGKTVDEAALIDALVEKRIKGAALDVFATEPLPSDSPLWSLPNVFLSPHCADKTREFQFETLEFFIENVLRFLDKRPLLNVCDKNVGY</sequence>
<dbReference type="Gene3D" id="3.40.50.720">
    <property type="entry name" value="NAD(P)-binding Rossmann-like Domain"/>
    <property type="match status" value="2"/>
</dbReference>
<dbReference type="EMBL" id="HBFM01027451">
    <property type="protein sequence ID" value="CAD8785333.1"/>
    <property type="molecule type" value="Transcribed_RNA"/>
</dbReference>
<dbReference type="PANTHER" id="PTHR43333">
    <property type="entry name" value="2-HACID_DH_C DOMAIN-CONTAINING PROTEIN"/>
    <property type="match status" value="1"/>
</dbReference>
<evidence type="ECO:0000256" key="2">
    <source>
        <dbReference type="ARBA" id="ARBA00023027"/>
    </source>
</evidence>
<name>A0A7S0YLA2_9CHLO</name>
<dbReference type="GO" id="GO:0051287">
    <property type="term" value="F:NAD binding"/>
    <property type="evidence" value="ECO:0007669"/>
    <property type="project" value="InterPro"/>
</dbReference>
<reference evidence="4" key="1">
    <citation type="submission" date="2021-01" db="EMBL/GenBank/DDBJ databases">
        <authorList>
            <person name="Corre E."/>
            <person name="Pelletier E."/>
            <person name="Niang G."/>
            <person name="Scheremetjew M."/>
            <person name="Finn R."/>
            <person name="Kale V."/>
            <person name="Holt S."/>
            <person name="Cochrane G."/>
            <person name="Meng A."/>
            <person name="Brown T."/>
            <person name="Cohen L."/>
        </authorList>
    </citation>
    <scope>NUCLEOTIDE SEQUENCE</scope>
    <source>
        <strain evidence="4">SAG 63-3</strain>
    </source>
</reference>
<dbReference type="InterPro" id="IPR006140">
    <property type="entry name" value="D-isomer_DH_NAD-bd"/>
</dbReference>
<evidence type="ECO:0000313" key="4">
    <source>
        <dbReference type="EMBL" id="CAD8785333.1"/>
    </source>
</evidence>
<evidence type="ECO:0000259" key="3">
    <source>
        <dbReference type="Pfam" id="PF02826"/>
    </source>
</evidence>
<accession>A0A7S0YLA2</accession>
<organism evidence="4">
    <name type="scientific">Polytomella parva</name>
    <dbReference type="NCBI Taxonomy" id="51329"/>
    <lineage>
        <taxon>Eukaryota</taxon>
        <taxon>Viridiplantae</taxon>
        <taxon>Chlorophyta</taxon>
        <taxon>core chlorophytes</taxon>
        <taxon>Chlorophyceae</taxon>
        <taxon>CS clade</taxon>
        <taxon>Chlamydomonadales</taxon>
        <taxon>Chlamydomonadaceae</taxon>
        <taxon>Polytomella</taxon>
    </lineage>
</organism>
<dbReference type="AlphaFoldDB" id="A0A7S0YLA2"/>
<keyword evidence="1" id="KW-0560">Oxidoreductase</keyword>
<dbReference type="GO" id="GO:0016491">
    <property type="term" value="F:oxidoreductase activity"/>
    <property type="evidence" value="ECO:0007669"/>
    <property type="project" value="UniProtKB-KW"/>
</dbReference>
<evidence type="ECO:0000256" key="1">
    <source>
        <dbReference type="ARBA" id="ARBA00023002"/>
    </source>
</evidence>
<dbReference type="SUPFAM" id="SSF51735">
    <property type="entry name" value="NAD(P)-binding Rossmann-fold domains"/>
    <property type="match status" value="1"/>
</dbReference>
<dbReference type="PANTHER" id="PTHR43333:SF1">
    <property type="entry name" value="D-ISOMER SPECIFIC 2-HYDROXYACID DEHYDROGENASE NAD-BINDING DOMAIN-CONTAINING PROTEIN"/>
    <property type="match status" value="1"/>
</dbReference>
<gene>
    <name evidence="4" type="ORF">PPAR00522_LOCUS17752</name>
</gene>